<dbReference type="PANTHER" id="PTHR45453:SF1">
    <property type="entry name" value="PHOSPHATE REGULON SENSOR PROTEIN PHOR"/>
    <property type="match status" value="1"/>
</dbReference>
<dbReference type="Pfam" id="PF00512">
    <property type="entry name" value="HisKA"/>
    <property type="match status" value="1"/>
</dbReference>
<dbReference type="Pfam" id="PF02518">
    <property type="entry name" value="HATPase_c"/>
    <property type="match status" value="1"/>
</dbReference>
<dbReference type="SUPFAM" id="SSF47384">
    <property type="entry name" value="Homodimeric domain of signal transducing histidine kinase"/>
    <property type="match status" value="1"/>
</dbReference>
<name>A0ABT1SF53_9FIRM</name>
<comment type="subcellular location">
    <subcellularLocation>
        <location evidence="2">Membrane</location>
    </subcellularLocation>
</comment>
<evidence type="ECO:0000256" key="1">
    <source>
        <dbReference type="ARBA" id="ARBA00000085"/>
    </source>
</evidence>
<dbReference type="EMBL" id="JANGAC010000018">
    <property type="protein sequence ID" value="MCQ4925122.1"/>
    <property type="molecule type" value="Genomic_DNA"/>
</dbReference>
<dbReference type="InterPro" id="IPR050351">
    <property type="entry name" value="BphY/WalK/GraS-like"/>
</dbReference>
<protein>
    <recommendedName>
        <fullName evidence="3">histidine kinase</fullName>
        <ecNumber evidence="3">2.7.13.3</ecNumber>
    </recommendedName>
</protein>
<feature type="transmembrane region" description="Helical" evidence="8">
    <location>
        <begin position="109"/>
        <end position="130"/>
    </location>
</feature>
<dbReference type="InterPro" id="IPR005467">
    <property type="entry name" value="His_kinase_dom"/>
</dbReference>
<dbReference type="PANTHER" id="PTHR45453">
    <property type="entry name" value="PHOSPHATE REGULON SENSOR PROTEIN PHOR"/>
    <property type="match status" value="1"/>
</dbReference>
<dbReference type="Gene3D" id="3.30.565.10">
    <property type="entry name" value="Histidine kinase-like ATPase, C-terminal domain"/>
    <property type="match status" value="1"/>
</dbReference>
<keyword evidence="12" id="KW-1185">Reference proteome</keyword>
<feature type="domain" description="HAMP" evidence="10">
    <location>
        <begin position="131"/>
        <end position="183"/>
    </location>
</feature>
<keyword evidence="4" id="KW-0597">Phosphoprotein</keyword>
<dbReference type="InterPro" id="IPR036097">
    <property type="entry name" value="HisK_dim/P_sf"/>
</dbReference>
<evidence type="ECO:0000256" key="7">
    <source>
        <dbReference type="ARBA" id="ARBA00023012"/>
    </source>
</evidence>
<dbReference type="CDD" id="cd00082">
    <property type="entry name" value="HisKA"/>
    <property type="match status" value="1"/>
</dbReference>
<dbReference type="PROSITE" id="PS50885">
    <property type="entry name" value="HAMP"/>
    <property type="match status" value="1"/>
</dbReference>
<proteinExistence type="predicted"/>
<keyword evidence="5" id="KW-0808">Transferase</keyword>
<reference evidence="11 12" key="1">
    <citation type="submission" date="2022-06" db="EMBL/GenBank/DDBJ databases">
        <title>Isolation of gut microbiota from human fecal samples.</title>
        <authorList>
            <person name="Pamer E.G."/>
            <person name="Barat B."/>
            <person name="Waligurski E."/>
            <person name="Medina S."/>
            <person name="Paddock L."/>
            <person name="Mostad J."/>
        </authorList>
    </citation>
    <scope>NUCLEOTIDE SEQUENCE [LARGE SCALE GENOMIC DNA]</scope>
    <source>
        <strain evidence="11 12">DFI.7.95</strain>
    </source>
</reference>
<evidence type="ECO:0000259" key="9">
    <source>
        <dbReference type="PROSITE" id="PS50109"/>
    </source>
</evidence>
<comment type="catalytic activity">
    <reaction evidence="1">
        <text>ATP + protein L-histidine = ADP + protein N-phospho-L-histidine.</text>
        <dbReference type="EC" id="2.7.13.3"/>
    </reaction>
</comment>
<keyword evidence="8" id="KW-0812">Transmembrane</keyword>
<dbReference type="SMART" id="SM00387">
    <property type="entry name" value="HATPase_c"/>
    <property type="match status" value="1"/>
</dbReference>
<dbReference type="EC" id="2.7.13.3" evidence="3"/>
<comment type="caution">
    <text evidence="11">The sequence shown here is derived from an EMBL/GenBank/DDBJ whole genome shotgun (WGS) entry which is preliminary data.</text>
</comment>
<evidence type="ECO:0000259" key="10">
    <source>
        <dbReference type="PROSITE" id="PS50885"/>
    </source>
</evidence>
<keyword evidence="8" id="KW-1133">Transmembrane helix</keyword>
<feature type="transmembrane region" description="Helical" evidence="8">
    <location>
        <begin position="12"/>
        <end position="35"/>
    </location>
</feature>
<keyword evidence="7" id="KW-0902">Two-component regulatory system</keyword>
<evidence type="ECO:0000313" key="11">
    <source>
        <dbReference type="EMBL" id="MCQ4925122.1"/>
    </source>
</evidence>
<dbReference type="SUPFAM" id="SSF55874">
    <property type="entry name" value="ATPase domain of HSP90 chaperone/DNA topoisomerase II/histidine kinase"/>
    <property type="match status" value="1"/>
</dbReference>
<keyword evidence="8" id="KW-0472">Membrane</keyword>
<dbReference type="InterPro" id="IPR003594">
    <property type="entry name" value="HATPase_dom"/>
</dbReference>
<dbReference type="Gene3D" id="6.10.340.10">
    <property type="match status" value="1"/>
</dbReference>
<dbReference type="CDD" id="cd00075">
    <property type="entry name" value="HATPase"/>
    <property type="match status" value="1"/>
</dbReference>
<evidence type="ECO:0000256" key="2">
    <source>
        <dbReference type="ARBA" id="ARBA00004370"/>
    </source>
</evidence>
<evidence type="ECO:0000256" key="8">
    <source>
        <dbReference type="SAM" id="Phobius"/>
    </source>
</evidence>
<gene>
    <name evidence="11" type="ORF">NE686_18615</name>
</gene>
<evidence type="ECO:0000256" key="5">
    <source>
        <dbReference type="ARBA" id="ARBA00022679"/>
    </source>
</evidence>
<keyword evidence="6 11" id="KW-0418">Kinase</keyword>
<dbReference type="InterPro" id="IPR003660">
    <property type="entry name" value="HAMP_dom"/>
</dbReference>
<evidence type="ECO:0000256" key="4">
    <source>
        <dbReference type="ARBA" id="ARBA00022553"/>
    </source>
</evidence>
<dbReference type="InterPro" id="IPR004358">
    <property type="entry name" value="Sig_transdc_His_kin-like_C"/>
</dbReference>
<dbReference type="Proteomes" id="UP001524478">
    <property type="component" value="Unassembled WGS sequence"/>
</dbReference>
<accession>A0ABT1SF53</accession>
<dbReference type="InterPro" id="IPR036890">
    <property type="entry name" value="HATPase_C_sf"/>
</dbReference>
<evidence type="ECO:0000313" key="12">
    <source>
        <dbReference type="Proteomes" id="UP001524478"/>
    </source>
</evidence>
<dbReference type="RefSeq" id="WP_256312695.1">
    <property type="nucleotide sequence ID" value="NZ_JANGAC010000018.1"/>
</dbReference>
<sequence length="414" mass="47195">MKLLTNKDIRQFFHHIMVIIILALFFCLFLSQMVIHDFKTEVFTYNYKVAGYLLKHGINPSYISSAFVEPKTEEEILAGKDFLDTLGYGVDMNNRLFSDGNMLLRKYRIYFISFVAMFGALIISVFFLYFKRQHNTIEKANTAMNAFMAGDATIRIDSNEEGSLYKLFASINSMTTSLNAHFEREKYTKDFLKNMIADISHQLKTPLAALKMYNEIIKDESGNEETVKKFITKTENALERMEILIQSLLKIAKLDTGTIILNKREADVSLLVQKLAYSFETRGSQEQKSIILNGPNHVALYCDVNWIMEAIGNIVKNALDHMEEGGKVEISWEETPVLIKITIKDNGKGIHPEDIHHIFKRFYRSRFSQDIQGIGLGLSLAKSIVEAHNGTITVDSTLGKGSLFTLDFLKLTNM</sequence>
<dbReference type="PROSITE" id="PS50109">
    <property type="entry name" value="HIS_KIN"/>
    <property type="match status" value="1"/>
</dbReference>
<organism evidence="11 12">
    <name type="scientific">Tissierella carlieri</name>
    <dbReference type="NCBI Taxonomy" id="689904"/>
    <lineage>
        <taxon>Bacteria</taxon>
        <taxon>Bacillati</taxon>
        <taxon>Bacillota</taxon>
        <taxon>Tissierellia</taxon>
        <taxon>Tissierellales</taxon>
        <taxon>Tissierellaceae</taxon>
        <taxon>Tissierella</taxon>
    </lineage>
</organism>
<dbReference type="SMART" id="SM00388">
    <property type="entry name" value="HisKA"/>
    <property type="match status" value="1"/>
</dbReference>
<dbReference type="InterPro" id="IPR003661">
    <property type="entry name" value="HisK_dim/P_dom"/>
</dbReference>
<evidence type="ECO:0000256" key="6">
    <source>
        <dbReference type="ARBA" id="ARBA00022777"/>
    </source>
</evidence>
<feature type="domain" description="Histidine kinase" evidence="9">
    <location>
        <begin position="198"/>
        <end position="412"/>
    </location>
</feature>
<evidence type="ECO:0000256" key="3">
    <source>
        <dbReference type="ARBA" id="ARBA00012438"/>
    </source>
</evidence>
<dbReference type="GO" id="GO:0016301">
    <property type="term" value="F:kinase activity"/>
    <property type="evidence" value="ECO:0007669"/>
    <property type="project" value="UniProtKB-KW"/>
</dbReference>
<dbReference type="PRINTS" id="PR00344">
    <property type="entry name" value="BCTRLSENSOR"/>
</dbReference>
<dbReference type="Gene3D" id="1.10.287.130">
    <property type="match status" value="1"/>
</dbReference>